<dbReference type="CDD" id="cd00093">
    <property type="entry name" value="HTH_XRE"/>
    <property type="match status" value="1"/>
</dbReference>
<dbReference type="EMBL" id="JBBNGS010000015">
    <property type="protein sequence ID" value="MEQ2638256.1"/>
    <property type="molecule type" value="Genomic_DNA"/>
</dbReference>
<evidence type="ECO:0000313" key="3">
    <source>
        <dbReference type="Proteomes" id="UP001478817"/>
    </source>
</evidence>
<keyword evidence="3" id="KW-1185">Reference proteome</keyword>
<evidence type="ECO:0000313" key="2">
    <source>
        <dbReference type="EMBL" id="MEQ2638256.1"/>
    </source>
</evidence>
<evidence type="ECO:0000259" key="1">
    <source>
        <dbReference type="PROSITE" id="PS50943"/>
    </source>
</evidence>
<dbReference type="SUPFAM" id="SSF47413">
    <property type="entry name" value="lambda repressor-like DNA-binding domains"/>
    <property type="match status" value="1"/>
</dbReference>
<sequence>MASTLLELRRQAGFRNAKDFAAAEGIATATYARYESAPEKIPLKAAWQLADRFGVSIDAIVGREHIDVTELRGKIQDGYDALSEQSQASLRDYLAFLTQRDACEDRKRESEERRRCDALCYRLEQVFLTHLENEDPELFAFGSSRQLREKFEAFVAERAKEYQGPDARTSASQIMAAYDRAHGTLQARDQTIDYAVIDLRNPDIRAKYESAQRDANR</sequence>
<protein>
    <submittedName>
        <fullName evidence="2">Helix-turn-helix transcriptional regulator</fullName>
    </submittedName>
</protein>
<reference evidence="2 3" key="1">
    <citation type="submission" date="2024-04" db="EMBL/GenBank/DDBJ databases">
        <title>Human intestinal bacterial collection.</title>
        <authorList>
            <person name="Pauvert C."/>
            <person name="Hitch T.C.A."/>
            <person name="Clavel T."/>
        </authorList>
    </citation>
    <scope>NUCLEOTIDE SEQUENCE [LARGE SCALE GENOMIC DNA]</scope>
    <source>
        <strain evidence="2 3">CLA-AA-H197</strain>
    </source>
</reference>
<organism evidence="2 3">
    <name type="scientific">Paratractidigestivibacter faecalis</name>
    <dbReference type="NCBI Taxonomy" id="2292441"/>
    <lineage>
        <taxon>Bacteria</taxon>
        <taxon>Bacillati</taxon>
        <taxon>Actinomycetota</taxon>
        <taxon>Coriobacteriia</taxon>
        <taxon>Coriobacteriales</taxon>
        <taxon>Atopobiaceae</taxon>
        <taxon>Paratractidigestivibacter</taxon>
    </lineage>
</organism>
<gene>
    <name evidence="2" type="ORF">AAAT05_07880</name>
</gene>
<feature type="domain" description="HTH cro/C1-type" evidence="1">
    <location>
        <begin position="25"/>
        <end position="60"/>
    </location>
</feature>
<dbReference type="SMART" id="SM00530">
    <property type="entry name" value="HTH_XRE"/>
    <property type="match status" value="1"/>
</dbReference>
<dbReference type="Gene3D" id="1.10.260.40">
    <property type="entry name" value="lambda repressor-like DNA-binding domains"/>
    <property type="match status" value="1"/>
</dbReference>
<dbReference type="Pfam" id="PF01381">
    <property type="entry name" value="HTH_3"/>
    <property type="match status" value="1"/>
</dbReference>
<dbReference type="InterPro" id="IPR001387">
    <property type="entry name" value="Cro/C1-type_HTH"/>
</dbReference>
<dbReference type="InterPro" id="IPR010982">
    <property type="entry name" value="Lambda_DNA-bd_dom_sf"/>
</dbReference>
<name>A0ABV1IH75_9ACTN</name>
<comment type="caution">
    <text evidence="2">The sequence shown here is derived from an EMBL/GenBank/DDBJ whole genome shotgun (WGS) entry which is preliminary data.</text>
</comment>
<dbReference type="Proteomes" id="UP001478817">
    <property type="component" value="Unassembled WGS sequence"/>
</dbReference>
<dbReference type="RefSeq" id="WP_349182911.1">
    <property type="nucleotide sequence ID" value="NZ_JBBNGS010000015.1"/>
</dbReference>
<accession>A0ABV1IH75</accession>
<dbReference type="PROSITE" id="PS50943">
    <property type="entry name" value="HTH_CROC1"/>
    <property type="match status" value="1"/>
</dbReference>
<proteinExistence type="predicted"/>